<keyword evidence="2" id="KW-1133">Transmembrane helix</keyword>
<feature type="compositionally biased region" description="Low complexity" evidence="1">
    <location>
        <begin position="382"/>
        <end position="428"/>
    </location>
</feature>
<evidence type="ECO:0000313" key="5">
    <source>
        <dbReference type="EMBL" id="ATZ29594.1"/>
    </source>
</evidence>
<feature type="region of interest" description="Disordered" evidence="1">
    <location>
        <begin position="811"/>
        <end position="887"/>
    </location>
</feature>
<evidence type="ECO:0000256" key="2">
    <source>
        <dbReference type="SAM" id="Phobius"/>
    </source>
</evidence>
<dbReference type="SMART" id="SM00257">
    <property type="entry name" value="LysM"/>
    <property type="match status" value="2"/>
</dbReference>
<dbReference type="AlphaFoldDB" id="A0A2K8P5F3"/>
<sequence length="1133" mass="117244">MSQPTPGRPSRPRLGRGGAQTAAALVRGLLSLAVLAALLAGLPILLWWATAQVGPPGITALANLLTTDDSGQVFLLLLAVTGWISWAQFALAVLLEIPAQLRGRSAPQIRGLVGQRAAAALVGAVLLALPAGTALAAPTSPAAAAPVSVSATAVPGPDTAASARANTGAVQEAGTGLVTHTVRDVRPAESLWSIAETTLGDAHRWEEIAALNEGHSMTDGAVFRADQPIQPGWVLTLPSDAHPAPSAGLKTQAGRGNAAEALSGQAQYSVREGDSLSFISRVQLGDADRYPEIFEQNKGTPLPDGARTFTDPNLIYPGQQLTLPAASTPSPSPRTMPPSQARPGNDTTTPAAKPSPAAPAPAAPTAKPTPAPTAPPVPSSPTAPAAVSPSPSASTAQSAPAATTPAAQVPQQSTPPAANSPAASPLQASPAVSTPQVLAAANGVNWALIAGIGTLLAASLAGALGVRRILQQRARRAGETIAQDNDPTTVEQVLHAVAEPAGVELLDHVLRALAHYAATDNESSNSNKALPALRGARLAANGITLLLDEPADPIAPFTAGSDTRTWVLDEQAVLPGADDLADVHAPYPGLVTLGADGDGLVLADLTTCRVLLLNGDADEVLEVARALALELGTSGWTDYAEILTAGLGSRLSGLLPQGRIRTMAHLPAVAADLGELLLEAHQSGEQVLPWLMIGAGDHSENDVDLLADALASARPLTTAVVLPASPEARRAFPHAEILDVARDQDTVLAPLETPVRLQRVSDEQYRQYVHALQVSVQEAKPAAGAWEFTESHQQPAASGMPLAVRITSEAAQDPGNPFPALLAGFNPTPTSPATQAPEAGADTTQEHDIDQAPATRAAGQAPLPHQANGSQPAPAPKASPTSTSPVERTVRIDMLGALRITGGTGSAHAPRTTAVAALIHLRPGRSAEYLCRAVDPVKPWSTRTLHSRLSELRAEIGVATDGAPLLPRPKDGGYSFHRAVTSDWEEFRALASSGLAAGPKAGITDLEAAMALVRGKPFDGRTLPWADAVIQEMLSRITDTAHTLACWHTDSDTPDLDAARRTVLQALDVEETSEVLYRDLLTIDRAAGNTSAVRKTVARIQQMARTYDITLDDITEDTINHALSTAPPHLTNN</sequence>
<reference evidence="4 6" key="1">
    <citation type="submission" date="2017-11" db="EMBL/GenBank/DDBJ databases">
        <title>Complete genome sequence of Streptomyces lavendulae subsp. lavendulae CCM 3239 (formerly 'Streptomyces aureofaciens CCM 3239'), the producer of the angucycline-type antibiotic auricin.</title>
        <authorList>
            <person name="Busche T."/>
            <person name="Novakova R."/>
            <person name="Al'Dilaimi A."/>
            <person name="Homerova D."/>
            <person name="Feckova L."/>
            <person name="Rezuchova B."/>
            <person name="Mingyar E."/>
            <person name="Csolleiova D."/>
            <person name="Bekeova C."/>
            <person name="Winkler A."/>
            <person name="Sevcikova B."/>
            <person name="Kalinowski J."/>
            <person name="Kormanec J."/>
            <person name="Ruckert C."/>
        </authorList>
    </citation>
    <scope>NUCLEOTIDE SEQUENCE [LARGE SCALE GENOMIC DNA]</scope>
    <source>
        <strain evidence="4 6">CCM 3239</strain>
    </source>
</reference>
<keyword evidence="6" id="KW-1185">Reference proteome</keyword>
<keyword evidence="2" id="KW-0812">Transmembrane</keyword>
<feature type="transmembrane region" description="Helical" evidence="2">
    <location>
        <begin position="21"/>
        <end position="49"/>
    </location>
</feature>
<feature type="region of interest" description="Disordered" evidence="1">
    <location>
        <begin position="294"/>
        <end position="428"/>
    </location>
</feature>
<feature type="compositionally biased region" description="Pro residues" evidence="1">
    <location>
        <begin position="356"/>
        <end position="381"/>
    </location>
</feature>
<dbReference type="Gene3D" id="3.10.350.10">
    <property type="entry name" value="LysM domain"/>
    <property type="match status" value="2"/>
</dbReference>
<dbReference type="KEGG" id="slx:SLAV_00235"/>
<dbReference type="PANTHER" id="PTHR34700">
    <property type="entry name" value="POTASSIUM BINDING PROTEIN KBP"/>
    <property type="match status" value="1"/>
</dbReference>
<dbReference type="PROSITE" id="PS51782">
    <property type="entry name" value="LYSM"/>
    <property type="match status" value="1"/>
</dbReference>
<feature type="transmembrane region" description="Helical" evidence="2">
    <location>
        <begin position="118"/>
        <end position="137"/>
    </location>
</feature>
<dbReference type="InterPro" id="IPR052196">
    <property type="entry name" value="Bact_Kbp"/>
</dbReference>
<dbReference type="CDD" id="cd00118">
    <property type="entry name" value="LysM"/>
    <property type="match status" value="1"/>
</dbReference>
<dbReference type="SMART" id="SM01043">
    <property type="entry name" value="BTAD"/>
    <property type="match status" value="1"/>
</dbReference>
<name>A0A2K8P5F3_STRLA</name>
<organism evidence="4 6">
    <name type="scientific">Streptomyces lavendulae subsp. lavendulae</name>
    <dbReference type="NCBI Taxonomy" id="58340"/>
    <lineage>
        <taxon>Bacteria</taxon>
        <taxon>Bacillati</taxon>
        <taxon>Actinomycetota</taxon>
        <taxon>Actinomycetes</taxon>
        <taxon>Kitasatosporales</taxon>
        <taxon>Streptomycetaceae</taxon>
        <taxon>Streptomyces</taxon>
    </lineage>
</organism>
<dbReference type="InterPro" id="IPR018392">
    <property type="entry name" value="LysM"/>
</dbReference>
<dbReference type="EMBL" id="CP024985">
    <property type="protein sequence ID" value="ATZ21977.1"/>
    <property type="molecule type" value="Genomic_DNA"/>
</dbReference>
<accession>A0A2K8P5F3</accession>
<evidence type="ECO:0000313" key="6">
    <source>
        <dbReference type="Proteomes" id="UP000231791"/>
    </source>
</evidence>
<feature type="transmembrane region" description="Helical" evidence="2">
    <location>
        <begin position="73"/>
        <end position="97"/>
    </location>
</feature>
<dbReference type="PANTHER" id="PTHR34700:SF4">
    <property type="entry name" value="PHAGE-LIKE ELEMENT PBSX PROTEIN XKDP"/>
    <property type="match status" value="1"/>
</dbReference>
<proteinExistence type="predicted"/>
<feature type="compositionally biased region" description="Low complexity" evidence="1">
    <location>
        <begin position="876"/>
        <end position="885"/>
    </location>
</feature>
<dbReference type="InterPro" id="IPR036779">
    <property type="entry name" value="LysM_dom_sf"/>
</dbReference>
<protein>
    <submittedName>
        <fullName evidence="4">LysM domain/BON superfamily protein</fullName>
    </submittedName>
</protein>
<evidence type="ECO:0000313" key="4">
    <source>
        <dbReference type="EMBL" id="ATZ21977.1"/>
    </source>
</evidence>
<dbReference type="KEGG" id="slx:SLAV_39155"/>
<dbReference type="InterPro" id="IPR005158">
    <property type="entry name" value="BTAD"/>
</dbReference>
<evidence type="ECO:0000259" key="3">
    <source>
        <dbReference type="PROSITE" id="PS51782"/>
    </source>
</evidence>
<dbReference type="RefSeq" id="WP_100660726.1">
    <property type="nucleotide sequence ID" value="NZ_CP024985.1"/>
</dbReference>
<feature type="domain" description="LysM" evidence="3">
    <location>
        <begin position="266"/>
        <end position="323"/>
    </location>
</feature>
<evidence type="ECO:0000256" key="1">
    <source>
        <dbReference type="SAM" id="MobiDB-lite"/>
    </source>
</evidence>
<dbReference type="GeneID" id="94019284"/>
<gene>
    <name evidence="4" type="ORF">SLAV_00235</name>
    <name evidence="5" type="ORF">SLAV_39155</name>
</gene>
<keyword evidence="2" id="KW-0472">Membrane</keyword>
<dbReference type="Proteomes" id="UP000231791">
    <property type="component" value="Chromosome"/>
</dbReference>
<dbReference type="EMBL" id="CP024985">
    <property type="protein sequence ID" value="ATZ29594.1"/>
    <property type="molecule type" value="Genomic_DNA"/>
</dbReference>